<evidence type="ECO:0000313" key="1">
    <source>
        <dbReference type="EMBL" id="ETP46592.1"/>
    </source>
</evidence>
<protein>
    <submittedName>
        <fullName evidence="1">Uncharacterized protein</fullName>
    </submittedName>
</protein>
<accession>W2ZGU0</accession>
<proteinExistence type="predicted"/>
<name>W2ZGU0_PHYNI</name>
<evidence type="ECO:0000313" key="2">
    <source>
        <dbReference type="Proteomes" id="UP000018948"/>
    </source>
</evidence>
<gene>
    <name evidence="1" type="ORF">F442_07180</name>
</gene>
<organism evidence="1 2">
    <name type="scientific">Phytophthora nicotianae P10297</name>
    <dbReference type="NCBI Taxonomy" id="1317064"/>
    <lineage>
        <taxon>Eukaryota</taxon>
        <taxon>Sar</taxon>
        <taxon>Stramenopiles</taxon>
        <taxon>Oomycota</taxon>
        <taxon>Peronosporomycetes</taxon>
        <taxon>Peronosporales</taxon>
        <taxon>Peronosporaceae</taxon>
        <taxon>Phytophthora</taxon>
    </lineage>
</organism>
<reference evidence="1 2" key="1">
    <citation type="submission" date="2013-11" db="EMBL/GenBank/DDBJ databases">
        <title>The Genome Sequence of Phytophthora parasitica P10297.</title>
        <authorList>
            <consortium name="The Broad Institute Genomics Platform"/>
            <person name="Russ C."/>
            <person name="Tyler B."/>
            <person name="Panabieres F."/>
            <person name="Shan W."/>
            <person name="Tripathy S."/>
            <person name="Grunwald N."/>
            <person name="Machado M."/>
            <person name="Johnson C.S."/>
            <person name="Walker B."/>
            <person name="Young S.K."/>
            <person name="Zeng Q."/>
            <person name="Gargeya S."/>
            <person name="Fitzgerald M."/>
            <person name="Haas B."/>
            <person name="Abouelleil A."/>
            <person name="Allen A.W."/>
            <person name="Alvarado L."/>
            <person name="Arachchi H.M."/>
            <person name="Berlin A.M."/>
            <person name="Chapman S.B."/>
            <person name="Gainer-Dewar J."/>
            <person name="Goldberg J."/>
            <person name="Griggs A."/>
            <person name="Gujja S."/>
            <person name="Hansen M."/>
            <person name="Howarth C."/>
            <person name="Imamovic A."/>
            <person name="Ireland A."/>
            <person name="Larimer J."/>
            <person name="McCowan C."/>
            <person name="Murphy C."/>
            <person name="Pearson M."/>
            <person name="Poon T.W."/>
            <person name="Priest M."/>
            <person name="Roberts A."/>
            <person name="Saif S."/>
            <person name="Shea T."/>
            <person name="Sisk P."/>
            <person name="Sykes S."/>
            <person name="Wortman J."/>
            <person name="Nusbaum C."/>
            <person name="Birren B."/>
        </authorList>
    </citation>
    <scope>NUCLEOTIDE SEQUENCE [LARGE SCALE GENOMIC DNA]</scope>
    <source>
        <strain evidence="1 2">P10297</strain>
    </source>
</reference>
<dbReference type="AlphaFoldDB" id="W2ZGU0"/>
<dbReference type="EMBL" id="ANIY01001481">
    <property type="protein sequence ID" value="ETP46592.1"/>
    <property type="molecule type" value="Genomic_DNA"/>
</dbReference>
<sequence length="92" mass="9802">MISSGNNLQVMAPADAVVALENKRAGPGATSEFLPAGVSTVLDCSAKALLKGIVPTAHWEGHEVSASRFWSHWSDKPTMTFEPARKPPNENS</sequence>
<dbReference type="Proteomes" id="UP000018948">
    <property type="component" value="Unassembled WGS sequence"/>
</dbReference>
<comment type="caution">
    <text evidence="1">The sequence shown here is derived from an EMBL/GenBank/DDBJ whole genome shotgun (WGS) entry which is preliminary data.</text>
</comment>